<dbReference type="Gene3D" id="2.30.110.10">
    <property type="entry name" value="Electron Transport, Fmn-binding Protein, Chain A"/>
    <property type="match status" value="1"/>
</dbReference>
<accession>A0ABW1RHH7</accession>
<reference evidence="7" key="1">
    <citation type="journal article" date="2019" name="Int. J. Syst. Evol. Microbiol.">
        <title>The Global Catalogue of Microorganisms (GCM) 10K type strain sequencing project: providing services to taxonomists for standard genome sequencing and annotation.</title>
        <authorList>
            <consortium name="The Broad Institute Genomics Platform"/>
            <consortium name="The Broad Institute Genome Sequencing Center for Infectious Disease"/>
            <person name="Wu L."/>
            <person name="Ma J."/>
        </authorList>
    </citation>
    <scope>NUCLEOTIDE SEQUENCE [LARGE SCALE GENOMIC DNA]</scope>
    <source>
        <strain evidence="7">CCM 8904</strain>
    </source>
</reference>
<feature type="domain" description="Flavin reductase like" evidence="5">
    <location>
        <begin position="20"/>
        <end position="177"/>
    </location>
</feature>
<dbReference type="RefSeq" id="WP_125552765.1">
    <property type="nucleotide sequence ID" value="NZ_JBHSSL010000114.1"/>
</dbReference>
<dbReference type="GO" id="GO:0016491">
    <property type="term" value="F:oxidoreductase activity"/>
    <property type="evidence" value="ECO:0007669"/>
    <property type="project" value="UniProtKB-KW"/>
</dbReference>
<gene>
    <name evidence="6" type="ORF">ACFQGP_13605</name>
</gene>
<evidence type="ECO:0000256" key="2">
    <source>
        <dbReference type="ARBA" id="ARBA00022630"/>
    </source>
</evidence>
<dbReference type="SUPFAM" id="SSF50475">
    <property type="entry name" value="FMN-binding split barrel"/>
    <property type="match status" value="1"/>
</dbReference>
<evidence type="ECO:0000313" key="7">
    <source>
        <dbReference type="Proteomes" id="UP001596289"/>
    </source>
</evidence>
<comment type="cofactor">
    <cofactor evidence="1">
        <name>FMN</name>
        <dbReference type="ChEBI" id="CHEBI:58210"/>
    </cofactor>
</comment>
<evidence type="ECO:0000256" key="4">
    <source>
        <dbReference type="ARBA" id="ARBA00038054"/>
    </source>
</evidence>
<organism evidence="6 7">
    <name type="scientific">Loigolactobacillus jiayinensis</name>
    <dbReference type="NCBI Taxonomy" id="2486016"/>
    <lineage>
        <taxon>Bacteria</taxon>
        <taxon>Bacillati</taxon>
        <taxon>Bacillota</taxon>
        <taxon>Bacilli</taxon>
        <taxon>Lactobacillales</taxon>
        <taxon>Lactobacillaceae</taxon>
        <taxon>Loigolactobacillus</taxon>
    </lineage>
</organism>
<comment type="caution">
    <text evidence="6">The sequence shown here is derived from an EMBL/GenBank/DDBJ whole genome shotgun (WGS) entry which is preliminary data.</text>
</comment>
<keyword evidence="2" id="KW-0285">Flavoprotein</keyword>
<dbReference type="SMART" id="SM00903">
    <property type="entry name" value="Flavin_Reduct"/>
    <property type="match status" value="1"/>
</dbReference>
<evidence type="ECO:0000313" key="6">
    <source>
        <dbReference type="EMBL" id="MFC6171591.1"/>
    </source>
</evidence>
<keyword evidence="7" id="KW-1185">Reference proteome</keyword>
<dbReference type="Pfam" id="PF01613">
    <property type="entry name" value="Flavin_Reduct"/>
    <property type="match status" value="1"/>
</dbReference>
<sequence>MYHFTRQDLSAQQQYKFISGSIIPRPIAWVTTLAGDVVNLAPFSFFSSIPGSEPLMTLAIGRKAPQQPKDTAANLLANGEAVVHIVSADLVEQMNATAATLPPTESEVRAADLKLVNSQSVAVPGLAAAKIRFETTVYQHLLVPDHSGTPMADLFVLRVSDFYFASDVFDATHGYILPAALQPVARLAGAEYAELGATYQLARPQ</sequence>
<keyword evidence="6" id="KW-0560">Oxidoreductase</keyword>
<protein>
    <submittedName>
        <fullName evidence="6">Flavin reductase family protein</fullName>
        <ecNumber evidence="6">1.5.1.-</ecNumber>
    </submittedName>
</protein>
<keyword evidence="3" id="KW-0288">FMN</keyword>
<dbReference type="InterPro" id="IPR002563">
    <property type="entry name" value="Flavin_Rdtase-like_dom"/>
</dbReference>
<dbReference type="PANTHER" id="PTHR33798:SF5">
    <property type="entry name" value="FLAVIN REDUCTASE LIKE DOMAIN-CONTAINING PROTEIN"/>
    <property type="match status" value="1"/>
</dbReference>
<evidence type="ECO:0000259" key="5">
    <source>
        <dbReference type="SMART" id="SM00903"/>
    </source>
</evidence>
<dbReference type="Proteomes" id="UP001596289">
    <property type="component" value="Unassembled WGS sequence"/>
</dbReference>
<comment type="similarity">
    <text evidence="4">Belongs to the flavoredoxin family.</text>
</comment>
<dbReference type="InterPro" id="IPR012349">
    <property type="entry name" value="Split_barrel_FMN-bd"/>
</dbReference>
<evidence type="ECO:0000256" key="3">
    <source>
        <dbReference type="ARBA" id="ARBA00022643"/>
    </source>
</evidence>
<dbReference type="PANTHER" id="PTHR33798">
    <property type="entry name" value="FLAVOPROTEIN OXYGENASE"/>
    <property type="match status" value="1"/>
</dbReference>
<proteinExistence type="inferred from homology"/>
<dbReference type="EC" id="1.5.1.-" evidence="6"/>
<dbReference type="EMBL" id="JBHSSL010000114">
    <property type="protein sequence ID" value="MFC6171591.1"/>
    <property type="molecule type" value="Genomic_DNA"/>
</dbReference>
<evidence type="ECO:0000256" key="1">
    <source>
        <dbReference type="ARBA" id="ARBA00001917"/>
    </source>
</evidence>
<name>A0ABW1RHH7_9LACO</name>